<feature type="transmembrane region" description="Helical" evidence="1">
    <location>
        <begin position="113"/>
        <end position="131"/>
    </location>
</feature>
<evidence type="ECO:0000313" key="2">
    <source>
        <dbReference type="Proteomes" id="UP000887565"/>
    </source>
</evidence>
<dbReference type="Proteomes" id="UP000887565">
    <property type="component" value="Unplaced"/>
</dbReference>
<proteinExistence type="predicted"/>
<accession>A0A915KL49</accession>
<dbReference type="WBParaSite" id="nRc.2.0.1.t39562-RA">
    <property type="protein sequence ID" value="nRc.2.0.1.t39562-RA"/>
    <property type="gene ID" value="nRc.2.0.1.g39562"/>
</dbReference>
<keyword evidence="1" id="KW-0472">Membrane</keyword>
<reference evidence="3" key="1">
    <citation type="submission" date="2022-11" db="UniProtKB">
        <authorList>
            <consortium name="WormBaseParasite"/>
        </authorList>
    </citation>
    <scope>IDENTIFICATION</scope>
</reference>
<name>A0A915KL49_ROMCU</name>
<organism evidence="2 3">
    <name type="scientific">Romanomermis culicivorax</name>
    <name type="common">Nematode worm</name>
    <dbReference type="NCBI Taxonomy" id="13658"/>
    <lineage>
        <taxon>Eukaryota</taxon>
        <taxon>Metazoa</taxon>
        <taxon>Ecdysozoa</taxon>
        <taxon>Nematoda</taxon>
        <taxon>Enoplea</taxon>
        <taxon>Dorylaimia</taxon>
        <taxon>Mermithida</taxon>
        <taxon>Mermithoidea</taxon>
        <taxon>Mermithidae</taxon>
        <taxon>Romanomermis</taxon>
    </lineage>
</organism>
<keyword evidence="1" id="KW-0812">Transmembrane</keyword>
<evidence type="ECO:0000256" key="1">
    <source>
        <dbReference type="SAM" id="Phobius"/>
    </source>
</evidence>
<protein>
    <submittedName>
        <fullName evidence="3">Uncharacterized protein</fullName>
    </submittedName>
</protein>
<keyword evidence="2" id="KW-1185">Reference proteome</keyword>
<sequence length="132" mass="15752">WSNKFQFPDIISDQRRILRSKIVEKCSIRSNLLLLELEFLKILSRDLEANDDLGEWPSFSTIELLTRFAGYQENFVFDFETENQDFQMAIINESQKCLCNFVFQYENARDFCALFRFLCILSFSILVYFILL</sequence>
<dbReference type="AlphaFoldDB" id="A0A915KL49"/>
<evidence type="ECO:0000313" key="3">
    <source>
        <dbReference type="WBParaSite" id="nRc.2.0.1.t39562-RA"/>
    </source>
</evidence>
<keyword evidence="1" id="KW-1133">Transmembrane helix</keyword>